<dbReference type="InterPro" id="IPR058982">
    <property type="entry name" value="Beta-barrel_AprE"/>
</dbReference>
<comment type="caution">
    <text evidence="4">The sequence shown here is derived from an EMBL/GenBank/DDBJ whole genome shotgun (WGS) entry which is preliminary data.</text>
</comment>
<dbReference type="RefSeq" id="WP_114282710.1">
    <property type="nucleotide sequence ID" value="NZ_CP080624.1"/>
</dbReference>
<dbReference type="Proteomes" id="UP000253250">
    <property type="component" value="Unassembled WGS sequence"/>
</dbReference>
<gene>
    <name evidence="4" type="ORF">C4900_06615</name>
</gene>
<feature type="region of interest" description="Disordered" evidence="1">
    <location>
        <begin position="432"/>
        <end position="455"/>
    </location>
</feature>
<dbReference type="EMBL" id="PSYR01000001">
    <property type="protein sequence ID" value="RCN59365.1"/>
    <property type="molecule type" value="Genomic_DNA"/>
</dbReference>
<sequence length="455" mass="49939">MTPANAPPPLYRPQARARAASSWIGTITVRAPASHYLFAWSATLFALTLAAFLIFGRYTSHLKARGTLVPRGGVLSIRAPLTGTATHLLVHLGQDVTAGRPLLTVSQRPFSPALGPVDRIIRGSLAEERRLLIRDIQRDASLAAIQRKTLQDRLLDLRAQYAQTRRELRIRAQDIVDTKRVLKDFLSVRARGLVSDPILEQQRLAVLNAHAQWAHVARERQALADKLRATRHELMALPLTRARHESHAKARLQAIRRAIAQTSARHTLTVLAPRSGVIANLAVHAGQAVTEGRTLLTIVGRHDALMARLLVPATAVSFLHPGSPVLLHYAAFPYQEFGAFHGTVKSVSYSALTRSESRRVAWRPGTEPLYPVQVALRRTVITVNGQRRPLRPGMPVTAEIPLSRQRLFQWAINSIYGPLPAHHKGANRPPRAIRAAASATPASTAAMPSLPGSRP</sequence>
<feature type="domain" description="AprE-like beta-barrel" evidence="3">
    <location>
        <begin position="306"/>
        <end position="401"/>
    </location>
</feature>
<organism evidence="4 5">
    <name type="scientific">Acidiferrobacter thiooxydans</name>
    <dbReference type="NCBI Taxonomy" id="163359"/>
    <lineage>
        <taxon>Bacteria</taxon>
        <taxon>Pseudomonadati</taxon>
        <taxon>Pseudomonadota</taxon>
        <taxon>Gammaproteobacteria</taxon>
        <taxon>Acidiferrobacterales</taxon>
        <taxon>Acidiferrobacteraceae</taxon>
        <taxon>Acidiferrobacter</taxon>
    </lineage>
</organism>
<accession>A0A368HMV8</accession>
<dbReference type="AlphaFoldDB" id="A0A368HMV8"/>
<dbReference type="PANTHER" id="PTHR30386">
    <property type="entry name" value="MEMBRANE FUSION SUBUNIT OF EMRAB-TOLC MULTIDRUG EFFLUX PUMP"/>
    <property type="match status" value="1"/>
</dbReference>
<dbReference type="PRINTS" id="PR01490">
    <property type="entry name" value="RTXTOXIND"/>
</dbReference>
<dbReference type="InterPro" id="IPR050739">
    <property type="entry name" value="MFP"/>
</dbReference>
<reference evidence="4 5" key="1">
    <citation type="submission" date="2018-02" db="EMBL/GenBank/DDBJ databases">
        <title>Insights into the biology of acidophilic members of the Acidiferrobacteraceae family derived from comparative genomic analyses.</title>
        <authorList>
            <person name="Issotta F."/>
            <person name="Thyssen C."/>
            <person name="Mena C."/>
            <person name="Moya A."/>
            <person name="Bellenberg S."/>
            <person name="Sproer C."/>
            <person name="Covarrubias P.C."/>
            <person name="Sand W."/>
            <person name="Quatrini R."/>
            <person name="Vera M."/>
        </authorList>
    </citation>
    <scope>NUCLEOTIDE SEQUENCE [LARGE SCALE GENOMIC DNA]</scope>
    <source>
        <strain evidence="5">m-1</strain>
    </source>
</reference>
<evidence type="ECO:0000256" key="1">
    <source>
        <dbReference type="SAM" id="MobiDB-lite"/>
    </source>
</evidence>
<keyword evidence="2" id="KW-1133">Transmembrane helix</keyword>
<dbReference type="Pfam" id="PF26002">
    <property type="entry name" value="Beta-barrel_AprE"/>
    <property type="match status" value="1"/>
</dbReference>
<feature type="transmembrane region" description="Helical" evidence="2">
    <location>
        <begin position="37"/>
        <end position="55"/>
    </location>
</feature>
<evidence type="ECO:0000313" key="5">
    <source>
        <dbReference type="Proteomes" id="UP000253250"/>
    </source>
</evidence>
<dbReference type="PANTHER" id="PTHR30386:SF28">
    <property type="entry name" value="EXPORTED PROTEIN"/>
    <property type="match status" value="1"/>
</dbReference>
<name>A0A368HMV8_9GAMM</name>
<dbReference type="OrthoDB" id="9775513at2"/>
<evidence type="ECO:0000256" key="2">
    <source>
        <dbReference type="SAM" id="Phobius"/>
    </source>
</evidence>
<keyword evidence="2" id="KW-0472">Membrane</keyword>
<evidence type="ECO:0000259" key="3">
    <source>
        <dbReference type="Pfam" id="PF26002"/>
    </source>
</evidence>
<keyword evidence="5" id="KW-1185">Reference proteome</keyword>
<evidence type="ECO:0000313" key="4">
    <source>
        <dbReference type="EMBL" id="RCN59365.1"/>
    </source>
</evidence>
<proteinExistence type="predicted"/>
<keyword evidence="2" id="KW-0812">Transmembrane</keyword>
<feature type="compositionally biased region" description="Low complexity" evidence="1">
    <location>
        <begin position="432"/>
        <end position="446"/>
    </location>
</feature>
<protein>
    <submittedName>
        <fullName evidence="4">Secretion protein HlyD</fullName>
    </submittedName>
</protein>
<dbReference type="Gene3D" id="2.40.30.170">
    <property type="match status" value="1"/>
</dbReference>